<dbReference type="AlphaFoldDB" id="A0A6A5C599"/>
<dbReference type="Proteomes" id="UP000444721">
    <property type="component" value="Unassembled WGS sequence"/>
</dbReference>
<keyword evidence="3" id="KW-1185">Reference proteome</keyword>
<proteinExistence type="predicted"/>
<feature type="transmembrane region" description="Helical" evidence="1">
    <location>
        <begin position="358"/>
        <end position="382"/>
    </location>
</feature>
<dbReference type="RefSeq" id="XP_044566685.1">
    <property type="nucleotide sequence ID" value="XM_044702286.1"/>
</dbReference>
<sequence length="449" mass="51499">MLLHHLFRFFEQFTYDHQRLYDLSSLPTSSHNNTFSKSHQLYNNNNNNEMSIDNWEYGFRQVIHPPRIFVDGYANVSYTHYLPVWVNSLSMANSICFGIYYMCMGIFFYKIKSRKIELKRIHKLLFVLAILFVAIQSVTLIVRVVFDAMHLYARIYTESTGNLLRMEFLIALNVMGALTIFFMFSDFIFLFIVLFFFQKIFWTTAKMMGAISNKTLFRIQIMLNVTTVVFSFTSLIMVILVALFFFFQKTDMVGKPPTTGVYVGCFVVVFSMLVYDANPFRRPIELDHDRGRTSTTITTNTPNTTRTSIDGRKLEQRIQSPFKVTFGLLMGLVACICFQLLAAGIASGAVEIDVVKMIWYFFNCLGVLVFAVIILCLFYPMFVNTEISFKEIETSKANALKNHHEPVDASSSNTMLFTRVSSVDLHTTPSSPVLSGNDTSECISVNVEH</sequence>
<feature type="transmembrane region" description="Helical" evidence="1">
    <location>
        <begin position="124"/>
        <end position="146"/>
    </location>
</feature>
<gene>
    <name evidence="2" type="ORF">FDP41_011833</name>
</gene>
<name>A0A6A5C599_NAEFO</name>
<dbReference type="VEuPathDB" id="AmoebaDB:FDP41_011833"/>
<reference evidence="2 3" key="1">
    <citation type="journal article" date="2019" name="Sci. Rep.">
        <title>Nanopore sequencing improves the draft genome of the human pathogenic amoeba Naegleria fowleri.</title>
        <authorList>
            <person name="Liechti N."/>
            <person name="Schurch N."/>
            <person name="Bruggmann R."/>
            <person name="Wittwer M."/>
        </authorList>
    </citation>
    <scope>NUCLEOTIDE SEQUENCE [LARGE SCALE GENOMIC DNA]</scope>
    <source>
        <strain evidence="2 3">ATCC 30894</strain>
    </source>
</reference>
<keyword evidence="1" id="KW-0812">Transmembrane</keyword>
<dbReference type="VEuPathDB" id="AmoebaDB:NfTy_022030"/>
<dbReference type="GeneID" id="68119048"/>
<comment type="caution">
    <text evidence="2">The sequence shown here is derived from an EMBL/GenBank/DDBJ whole genome shotgun (WGS) entry which is preliminary data.</text>
</comment>
<feature type="transmembrane region" description="Helical" evidence="1">
    <location>
        <begin position="166"/>
        <end position="197"/>
    </location>
</feature>
<organism evidence="2 3">
    <name type="scientific">Naegleria fowleri</name>
    <name type="common">Brain eating amoeba</name>
    <dbReference type="NCBI Taxonomy" id="5763"/>
    <lineage>
        <taxon>Eukaryota</taxon>
        <taxon>Discoba</taxon>
        <taxon>Heterolobosea</taxon>
        <taxon>Tetramitia</taxon>
        <taxon>Eutetramitia</taxon>
        <taxon>Vahlkampfiidae</taxon>
        <taxon>Naegleria</taxon>
    </lineage>
</organism>
<evidence type="ECO:0000256" key="1">
    <source>
        <dbReference type="SAM" id="Phobius"/>
    </source>
</evidence>
<feature type="transmembrane region" description="Helical" evidence="1">
    <location>
        <begin position="84"/>
        <end position="103"/>
    </location>
</feature>
<dbReference type="OrthoDB" id="10394752at2759"/>
<dbReference type="VEuPathDB" id="AmoebaDB:NF0049900"/>
<evidence type="ECO:0000313" key="2">
    <source>
        <dbReference type="EMBL" id="KAF0981972.1"/>
    </source>
</evidence>
<feature type="transmembrane region" description="Helical" evidence="1">
    <location>
        <begin position="322"/>
        <end position="346"/>
    </location>
</feature>
<keyword evidence="1" id="KW-0472">Membrane</keyword>
<dbReference type="EMBL" id="VFQX01000012">
    <property type="protein sequence ID" value="KAF0981972.1"/>
    <property type="molecule type" value="Genomic_DNA"/>
</dbReference>
<feature type="transmembrane region" description="Helical" evidence="1">
    <location>
        <begin position="259"/>
        <end position="275"/>
    </location>
</feature>
<accession>A0A6A5C599</accession>
<evidence type="ECO:0000313" key="3">
    <source>
        <dbReference type="Proteomes" id="UP000444721"/>
    </source>
</evidence>
<feature type="transmembrane region" description="Helical" evidence="1">
    <location>
        <begin position="221"/>
        <end position="247"/>
    </location>
</feature>
<keyword evidence="1" id="KW-1133">Transmembrane helix</keyword>
<dbReference type="VEuPathDB" id="AmoebaDB:NF0049890"/>
<dbReference type="OMA" id="HFINCAG"/>
<protein>
    <submittedName>
        <fullName evidence="2">Uncharacterized protein</fullName>
    </submittedName>
</protein>